<dbReference type="FunFam" id="3.30.200.20:FF:000003">
    <property type="entry name" value="Non-specific serine/threonine protein kinase"/>
    <property type="match status" value="1"/>
</dbReference>
<dbReference type="RefSeq" id="XP_013381755.1">
    <property type="nucleotide sequence ID" value="XM_013526301.2"/>
</dbReference>
<evidence type="ECO:0000256" key="5">
    <source>
        <dbReference type="ARBA" id="ARBA00022777"/>
    </source>
</evidence>
<feature type="compositionally biased region" description="Polar residues" evidence="10">
    <location>
        <begin position="401"/>
        <end position="412"/>
    </location>
</feature>
<keyword evidence="6 9" id="KW-0067">ATP-binding</keyword>
<evidence type="ECO:0000256" key="1">
    <source>
        <dbReference type="ARBA" id="ARBA00012513"/>
    </source>
</evidence>
<dbReference type="GO" id="GO:0005737">
    <property type="term" value="C:cytoplasm"/>
    <property type="evidence" value="ECO:0007669"/>
    <property type="project" value="TreeGrafter"/>
</dbReference>
<evidence type="ECO:0000256" key="8">
    <source>
        <dbReference type="ARBA" id="ARBA00048679"/>
    </source>
</evidence>
<keyword evidence="3" id="KW-0808">Transferase</keyword>
<evidence type="ECO:0000256" key="4">
    <source>
        <dbReference type="ARBA" id="ARBA00022741"/>
    </source>
</evidence>
<gene>
    <name evidence="13" type="primary">LOC106152636</name>
</gene>
<feature type="compositionally biased region" description="Polar residues" evidence="10">
    <location>
        <begin position="630"/>
        <end position="644"/>
    </location>
</feature>
<feature type="region of interest" description="Disordered" evidence="10">
    <location>
        <begin position="687"/>
        <end position="714"/>
    </location>
</feature>
<dbReference type="Proteomes" id="UP000085678">
    <property type="component" value="Unplaced"/>
</dbReference>
<evidence type="ECO:0000256" key="9">
    <source>
        <dbReference type="PROSITE-ProRule" id="PRU10141"/>
    </source>
</evidence>
<evidence type="ECO:0000256" key="2">
    <source>
        <dbReference type="ARBA" id="ARBA00022527"/>
    </source>
</evidence>
<evidence type="ECO:0000313" key="12">
    <source>
        <dbReference type="Proteomes" id="UP000085678"/>
    </source>
</evidence>
<dbReference type="Pfam" id="PF00069">
    <property type="entry name" value="Pkinase"/>
    <property type="match status" value="1"/>
</dbReference>
<keyword evidence="5 13" id="KW-0418">Kinase</keyword>
<evidence type="ECO:0000256" key="6">
    <source>
        <dbReference type="ARBA" id="ARBA00022840"/>
    </source>
</evidence>
<dbReference type="SMART" id="SM00220">
    <property type="entry name" value="S_TKc"/>
    <property type="match status" value="1"/>
</dbReference>
<dbReference type="GO" id="GO:0035556">
    <property type="term" value="P:intracellular signal transduction"/>
    <property type="evidence" value="ECO:0007669"/>
    <property type="project" value="TreeGrafter"/>
</dbReference>
<dbReference type="Gene3D" id="1.10.510.10">
    <property type="entry name" value="Transferase(Phosphotransferase) domain 1"/>
    <property type="match status" value="1"/>
</dbReference>
<feature type="domain" description="Protein kinase" evidence="11">
    <location>
        <begin position="31"/>
        <end position="288"/>
    </location>
</feature>
<name>A0A1S3H6K9_LINAN</name>
<comment type="catalytic activity">
    <reaction evidence="8">
        <text>L-seryl-[protein] + ATP = O-phospho-L-seryl-[protein] + ADP + H(+)</text>
        <dbReference type="Rhea" id="RHEA:17989"/>
        <dbReference type="Rhea" id="RHEA-COMP:9863"/>
        <dbReference type="Rhea" id="RHEA-COMP:11604"/>
        <dbReference type="ChEBI" id="CHEBI:15378"/>
        <dbReference type="ChEBI" id="CHEBI:29999"/>
        <dbReference type="ChEBI" id="CHEBI:30616"/>
        <dbReference type="ChEBI" id="CHEBI:83421"/>
        <dbReference type="ChEBI" id="CHEBI:456216"/>
        <dbReference type="EC" id="2.7.11.1"/>
    </reaction>
</comment>
<keyword evidence="2" id="KW-0723">Serine/threonine-protein kinase</keyword>
<evidence type="ECO:0000256" key="3">
    <source>
        <dbReference type="ARBA" id="ARBA00022679"/>
    </source>
</evidence>
<reference evidence="13" key="1">
    <citation type="submission" date="2025-08" db="UniProtKB">
        <authorList>
            <consortium name="RefSeq"/>
        </authorList>
    </citation>
    <scope>IDENTIFICATION</scope>
    <source>
        <tissue evidence="13">Gonads</tissue>
    </source>
</reference>
<dbReference type="PROSITE" id="PS00108">
    <property type="entry name" value="PROTEIN_KINASE_ST"/>
    <property type="match status" value="1"/>
</dbReference>
<feature type="region of interest" description="Disordered" evidence="10">
    <location>
        <begin position="866"/>
        <end position="891"/>
    </location>
</feature>
<dbReference type="PANTHER" id="PTHR24346:SF79">
    <property type="entry name" value="PROTEIN KINASE DOMAIN-CONTAINING PROTEIN"/>
    <property type="match status" value="1"/>
</dbReference>
<dbReference type="AlphaFoldDB" id="A0A1S3H6K9"/>
<dbReference type="FunFam" id="1.10.510.10:FF:000571">
    <property type="entry name" value="Maternal embryonic leucine zipper kinase"/>
    <property type="match status" value="1"/>
</dbReference>
<dbReference type="PROSITE" id="PS50011">
    <property type="entry name" value="PROTEIN_KINASE_DOM"/>
    <property type="match status" value="1"/>
</dbReference>
<proteinExistence type="predicted"/>
<feature type="region of interest" description="Disordered" evidence="10">
    <location>
        <begin position="456"/>
        <end position="476"/>
    </location>
</feature>
<feature type="region of interest" description="Disordered" evidence="10">
    <location>
        <begin position="499"/>
        <end position="519"/>
    </location>
</feature>
<sequence>MEPPKSRGSNTSGIPLFGDASMSKKKQVGDYTLTHILGRGSFASVRLGTHLPTKEKVAVKVVEKDSLDKVEARHPEFKGQWKETEIHQSLDHPHIVRLYEILETKRSFYLVLELVEGGSLIDHLTKRGPLSENECRRYMVQIVSALHHIHRVNVVHRDLKLENFLLDNNNNIKVIDFGLSGIWQQDNVFTLPCGSPAYVAPEILGKRRYGPAVDLWSIGVSLYALLTGNFPFNVKGLTDPLAIHEKISKRCFIPQTLSEACQDLLRKLLEPNVKRRLTLSELMNHPWLTTDAPLLLITTPAINYNHNIINYMAKTYKWTEGQICEAVRMRKTNDISATYFLLMKKLERQRSKFKSVCSENPDAEVGVTEEGNRPKNPQGQEGGKGKAKPCDRDSDYHSDDVCSSSKPENTNQENDEINEADEEKHEVQPQRSSLSVIRGETPNSLLPAVSTIAGYPNSEREGTFKPAPDPSLNSKRSSQLLLGNYRACLLKLKECSKKKPMRSSLKTSRSGEETTSHNKTGFKSVNCSKWFQPSDFGLRRSEPPTVYIEAEGVSGVSATMKGAAQNTKGKAVRFELGKNSSSQERLNCAASPERSFQKFILDKYAKDKQKKKEFEDPALWERLCGSRQSLQSDWPGNRSESGDSTETKEESGQNAEGDKYGYNVRFITRELKIPHQECIRRAKELMRRNAASSPSSPRVPPNSALGGRRHAPPSPDAFYDKDQEEIYTPSIPKVVITKLCQSVTPTQNPTSAIPALYPKSPNLTAERASIFTPASPLLSPSPEMLKATKRLNFKTATNQKSPRHVWSFGKKENQEISANAVLPAAETRDALWSPTDKWRSKDNKITREINKVRKLGSLFVSPRTLPQDPRSLSLTQLRQNGMKQLKEKVTS</sequence>
<feature type="binding site" evidence="9">
    <location>
        <position position="60"/>
    </location>
    <ligand>
        <name>ATP</name>
        <dbReference type="ChEBI" id="CHEBI:30616"/>
    </ligand>
</feature>
<dbReference type="OrthoDB" id="193931at2759"/>
<feature type="region of interest" description="Disordered" evidence="10">
    <location>
        <begin position="353"/>
        <end position="442"/>
    </location>
</feature>
<comment type="catalytic activity">
    <reaction evidence="7">
        <text>L-threonyl-[protein] + ATP = O-phospho-L-threonyl-[protein] + ADP + H(+)</text>
        <dbReference type="Rhea" id="RHEA:46608"/>
        <dbReference type="Rhea" id="RHEA-COMP:11060"/>
        <dbReference type="Rhea" id="RHEA-COMP:11605"/>
        <dbReference type="ChEBI" id="CHEBI:15378"/>
        <dbReference type="ChEBI" id="CHEBI:30013"/>
        <dbReference type="ChEBI" id="CHEBI:30616"/>
        <dbReference type="ChEBI" id="CHEBI:61977"/>
        <dbReference type="ChEBI" id="CHEBI:456216"/>
        <dbReference type="EC" id="2.7.11.1"/>
    </reaction>
</comment>
<dbReference type="KEGG" id="lak:106152636"/>
<dbReference type="CDD" id="cd14003">
    <property type="entry name" value="STKc_AMPK-like"/>
    <property type="match status" value="1"/>
</dbReference>
<evidence type="ECO:0000259" key="11">
    <source>
        <dbReference type="PROSITE" id="PS50011"/>
    </source>
</evidence>
<organism evidence="12 13">
    <name type="scientific">Lingula anatina</name>
    <name type="common">Brachiopod</name>
    <name type="synonym">Lingula unguis</name>
    <dbReference type="NCBI Taxonomy" id="7574"/>
    <lineage>
        <taxon>Eukaryota</taxon>
        <taxon>Metazoa</taxon>
        <taxon>Spiralia</taxon>
        <taxon>Lophotrochozoa</taxon>
        <taxon>Brachiopoda</taxon>
        <taxon>Linguliformea</taxon>
        <taxon>Lingulata</taxon>
        <taxon>Lingulida</taxon>
        <taxon>Linguloidea</taxon>
        <taxon>Lingulidae</taxon>
        <taxon>Lingula</taxon>
    </lineage>
</organism>
<dbReference type="InterPro" id="IPR017441">
    <property type="entry name" value="Protein_kinase_ATP_BS"/>
</dbReference>
<feature type="compositionally biased region" description="Basic and acidic residues" evidence="10">
    <location>
        <begin position="388"/>
        <end position="400"/>
    </location>
</feature>
<dbReference type="InterPro" id="IPR000719">
    <property type="entry name" value="Prot_kinase_dom"/>
</dbReference>
<feature type="compositionally biased region" description="Basic and acidic residues" evidence="10">
    <location>
        <begin position="645"/>
        <end position="657"/>
    </location>
</feature>
<dbReference type="InterPro" id="IPR011009">
    <property type="entry name" value="Kinase-like_dom_sf"/>
</dbReference>
<dbReference type="GeneID" id="106152636"/>
<dbReference type="EC" id="2.7.11.1" evidence="1"/>
<protein>
    <recommendedName>
        <fullName evidence="1">non-specific serine/threonine protein kinase</fullName>
        <ecNumber evidence="1">2.7.11.1</ecNumber>
    </recommendedName>
</protein>
<feature type="compositionally biased region" description="Polar residues" evidence="10">
    <location>
        <begin position="870"/>
        <end position="882"/>
    </location>
</feature>
<keyword evidence="4 9" id="KW-0547">Nucleotide-binding</keyword>
<accession>A0A1S3H6K9</accession>
<dbReference type="InterPro" id="IPR008271">
    <property type="entry name" value="Ser/Thr_kinase_AS"/>
</dbReference>
<feature type="region of interest" description="Disordered" evidence="10">
    <location>
        <begin position="630"/>
        <end position="657"/>
    </location>
</feature>
<evidence type="ECO:0000256" key="7">
    <source>
        <dbReference type="ARBA" id="ARBA00047899"/>
    </source>
</evidence>
<dbReference type="GO" id="GO:0004674">
    <property type="term" value="F:protein serine/threonine kinase activity"/>
    <property type="evidence" value="ECO:0007669"/>
    <property type="project" value="UniProtKB-KW"/>
</dbReference>
<feature type="compositionally biased region" description="Low complexity" evidence="10">
    <location>
        <begin position="688"/>
        <end position="704"/>
    </location>
</feature>
<dbReference type="SUPFAM" id="SSF56112">
    <property type="entry name" value="Protein kinase-like (PK-like)"/>
    <property type="match status" value="1"/>
</dbReference>
<dbReference type="PANTHER" id="PTHR24346">
    <property type="entry name" value="MAP/MICROTUBULE AFFINITY-REGULATING KINASE"/>
    <property type="match status" value="1"/>
</dbReference>
<dbReference type="GO" id="GO:0005524">
    <property type="term" value="F:ATP binding"/>
    <property type="evidence" value="ECO:0007669"/>
    <property type="project" value="UniProtKB-UniRule"/>
</dbReference>
<dbReference type="PROSITE" id="PS00107">
    <property type="entry name" value="PROTEIN_KINASE_ATP"/>
    <property type="match status" value="1"/>
</dbReference>
<dbReference type="InParanoid" id="A0A1S3H6K9"/>
<keyword evidence="12" id="KW-1185">Reference proteome</keyword>
<dbReference type="STRING" id="7574.A0A1S3H6K9"/>
<evidence type="ECO:0000313" key="13">
    <source>
        <dbReference type="RefSeq" id="XP_013381755.1"/>
    </source>
</evidence>
<evidence type="ECO:0000256" key="10">
    <source>
        <dbReference type="SAM" id="MobiDB-lite"/>
    </source>
</evidence>